<dbReference type="InterPro" id="IPR003594">
    <property type="entry name" value="HATPase_dom"/>
</dbReference>
<evidence type="ECO:0000313" key="3">
    <source>
        <dbReference type="EMBL" id="SDM48017.1"/>
    </source>
</evidence>
<dbReference type="CDD" id="cd16936">
    <property type="entry name" value="HATPase_RsbW-like"/>
    <property type="match status" value="1"/>
</dbReference>
<keyword evidence="3" id="KW-0808">Transferase</keyword>
<accession>A0A1G9TJV1</accession>
<dbReference type="SUPFAM" id="SSF55874">
    <property type="entry name" value="ATPase domain of HSP90 chaperone/DNA topoisomerase II/histidine kinase"/>
    <property type="match status" value="1"/>
</dbReference>
<evidence type="ECO:0000313" key="4">
    <source>
        <dbReference type="Proteomes" id="UP000214880"/>
    </source>
</evidence>
<keyword evidence="1" id="KW-0723">Serine/threonine-protein kinase</keyword>
<keyword evidence="3" id="KW-0418">Kinase</keyword>
<dbReference type="PANTHER" id="PTHR35526">
    <property type="entry name" value="ANTI-SIGMA-F FACTOR RSBW-RELATED"/>
    <property type="match status" value="1"/>
</dbReference>
<gene>
    <name evidence="3" type="ORF">SAMN04488502_1053</name>
</gene>
<dbReference type="Proteomes" id="UP000214880">
    <property type="component" value="Unassembled WGS sequence"/>
</dbReference>
<sequence length="140" mass="15321">MHRLQVSFRGQEGYRVIRHCVNEYIKQTLGSKCAAMVIAFNEAVNNAIQYGGRSGAGTVTVKFRLLKGKRLIIRVKDSGAGFAAAGAYCQAAKAPLRFEDIAWSESGRGVFLMKAIADYVIYNKCGNEVLLMKRVPGETG</sequence>
<organism evidence="3 4">
    <name type="scientific">Dendrosporobacter quercicolus</name>
    <dbReference type="NCBI Taxonomy" id="146817"/>
    <lineage>
        <taxon>Bacteria</taxon>
        <taxon>Bacillati</taxon>
        <taxon>Bacillota</taxon>
        <taxon>Negativicutes</taxon>
        <taxon>Selenomonadales</taxon>
        <taxon>Sporomusaceae</taxon>
        <taxon>Dendrosporobacter</taxon>
    </lineage>
</organism>
<dbReference type="Pfam" id="PF13581">
    <property type="entry name" value="HATPase_c_2"/>
    <property type="match status" value="1"/>
</dbReference>
<evidence type="ECO:0000259" key="2">
    <source>
        <dbReference type="Pfam" id="PF13581"/>
    </source>
</evidence>
<dbReference type="PANTHER" id="PTHR35526:SF3">
    <property type="entry name" value="ANTI-SIGMA-F FACTOR RSBW"/>
    <property type="match status" value="1"/>
</dbReference>
<name>A0A1G9TJV1_9FIRM</name>
<dbReference type="OrthoDB" id="9767435at2"/>
<dbReference type="AlphaFoldDB" id="A0A1G9TJV1"/>
<evidence type="ECO:0000256" key="1">
    <source>
        <dbReference type="ARBA" id="ARBA00022527"/>
    </source>
</evidence>
<reference evidence="3 4" key="1">
    <citation type="submission" date="2016-10" db="EMBL/GenBank/DDBJ databases">
        <authorList>
            <person name="de Groot N.N."/>
        </authorList>
    </citation>
    <scope>NUCLEOTIDE SEQUENCE [LARGE SCALE GENOMIC DNA]</scope>
    <source>
        <strain evidence="3 4">DSM 1736</strain>
    </source>
</reference>
<dbReference type="RefSeq" id="WP_092072665.1">
    <property type="nucleotide sequence ID" value="NZ_FNHB01000005.1"/>
</dbReference>
<dbReference type="EMBL" id="FNHB01000005">
    <property type="protein sequence ID" value="SDM48017.1"/>
    <property type="molecule type" value="Genomic_DNA"/>
</dbReference>
<dbReference type="STRING" id="146817.SAMN04488502_1053"/>
<dbReference type="InterPro" id="IPR036890">
    <property type="entry name" value="HATPase_C_sf"/>
</dbReference>
<dbReference type="GO" id="GO:0004674">
    <property type="term" value="F:protein serine/threonine kinase activity"/>
    <property type="evidence" value="ECO:0007669"/>
    <property type="project" value="UniProtKB-KW"/>
</dbReference>
<keyword evidence="4" id="KW-1185">Reference proteome</keyword>
<dbReference type="InterPro" id="IPR050267">
    <property type="entry name" value="Anti-sigma-factor_SerPK"/>
</dbReference>
<dbReference type="Gene3D" id="3.30.565.10">
    <property type="entry name" value="Histidine kinase-like ATPase, C-terminal domain"/>
    <property type="match status" value="1"/>
</dbReference>
<proteinExistence type="predicted"/>
<feature type="domain" description="Histidine kinase/HSP90-like ATPase" evidence="2">
    <location>
        <begin position="15"/>
        <end position="132"/>
    </location>
</feature>
<protein>
    <submittedName>
        <fullName evidence="3">Histidine kinase-like ATPase domain-containing protein</fullName>
    </submittedName>
</protein>